<evidence type="ECO:0000313" key="3">
    <source>
        <dbReference type="Proteomes" id="UP000027222"/>
    </source>
</evidence>
<accession>A0A067TLF9</accession>
<gene>
    <name evidence="2" type="ORF">GALMADRAFT_1164742</name>
</gene>
<reference evidence="3" key="1">
    <citation type="journal article" date="2014" name="Proc. Natl. Acad. Sci. U.S.A.">
        <title>Extensive sampling of basidiomycete genomes demonstrates inadequacy of the white-rot/brown-rot paradigm for wood decay fungi.</title>
        <authorList>
            <person name="Riley R."/>
            <person name="Salamov A.A."/>
            <person name="Brown D.W."/>
            <person name="Nagy L.G."/>
            <person name="Floudas D."/>
            <person name="Held B.W."/>
            <person name="Levasseur A."/>
            <person name="Lombard V."/>
            <person name="Morin E."/>
            <person name="Otillar R."/>
            <person name="Lindquist E.A."/>
            <person name="Sun H."/>
            <person name="LaButti K.M."/>
            <person name="Schmutz J."/>
            <person name="Jabbour D."/>
            <person name="Luo H."/>
            <person name="Baker S.E."/>
            <person name="Pisabarro A.G."/>
            <person name="Walton J.D."/>
            <person name="Blanchette R.A."/>
            <person name="Henrissat B."/>
            <person name="Martin F."/>
            <person name="Cullen D."/>
            <person name="Hibbett D.S."/>
            <person name="Grigoriev I.V."/>
        </authorList>
    </citation>
    <scope>NUCLEOTIDE SEQUENCE [LARGE SCALE GENOMIC DNA]</scope>
    <source>
        <strain evidence="3">CBS 339.88</strain>
    </source>
</reference>
<name>A0A067TLF9_GALM3</name>
<proteinExistence type="predicted"/>
<dbReference type="AlphaFoldDB" id="A0A067TLF9"/>
<evidence type="ECO:0000313" key="2">
    <source>
        <dbReference type="EMBL" id="KDR79808.1"/>
    </source>
</evidence>
<dbReference type="Proteomes" id="UP000027222">
    <property type="component" value="Unassembled WGS sequence"/>
</dbReference>
<feature type="region of interest" description="Disordered" evidence="1">
    <location>
        <begin position="48"/>
        <end position="68"/>
    </location>
</feature>
<keyword evidence="3" id="KW-1185">Reference proteome</keyword>
<dbReference type="HOGENOM" id="CLU_1627169_0_0_1"/>
<evidence type="ECO:0000256" key="1">
    <source>
        <dbReference type="SAM" id="MobiDB-lite"/>
    </source>
</evidence>
<feature type="region of interest" description="Disordered" evidence="1">
    <location>
        <begin position="142"/>
        <end position="163"/>
    </location>
</feature>
<feature type="compositionally biased region" description="Polar residues" evidence="1">
    <location>
        <begin position="48"/>
        <end position="63"/>
    </location>
</feature>
<dbReference type="EMBL" id="KL142372">
    <property type="protein sequence ID" value="KDR79808.1"/>
    <property type="molecule type" value="Genomic_DNA"/>
</dbReference>
<protein>
    <submittedName>
        <fullName evidence="2">Uncharacterized protein</fullName>
    </submittedName>
</protein>
<sequence>MKPAPHVDTGCLVHRILYFAACLREAKPETKETFSSCTSCSISTICLQGSPQSSTRYSGCSSKSSHRTATKRNLSGSLDYAPSGLWLPTRKLEFERTAADVTRSGEETIDHVPGGGVHCLIGRRTTRNHGKLRIQLTGKLTAGSDDGTTKRTVATRSPLPLVS</sequence>
<organism evidence="2 3">
    <name type="scientific">Galerina marginata (strain CBS 339.88)</name>
    <dbReference type="NCBI Taxonomy" id="685588"/>
    <lineage>
        <taxon>Eukaryota</taxon>
        <taxon>Fungi</taxon>
        <taxon>Dikarya</taxon>
        <taxon>Basidiomycota</taxon>
        <taxon>Agaricomycotina</taxon>
        <taxon>Agaricomycetes</taxon>
        <taxon>Agaricomycetidae</taxon>
        <taxon>Agaricales</taxon>
        <taxon>Agaricineae</taxon>
        <taxon>Strophariaceae</taxon>
        <taxon>Galerina</taxon>
    </lineage>
</organism>